<reference evidence="2 3" key="1">
    <citation type="journal article" date="2018" name="Front. Plant Sci.">
        <title>Red Clover (Trifolium pratense) and Zigzag Clover (T. medium) - A Picture of Genomic Similarities and Differences.</title>
        <authorList>
            <person name="Dluhosova J."/>
            <person name="Istvanek J."/>
            <person name="Nedelnik J."/>
            <person name="Repkova J."/>
        </authorList>
    </citation>
    <scope>NUCLEOTIDE SEQUENCE [LARGE SCALE GENOMIC DNA]</scope>
    <source>
        <strain evidence="3">cv. 10/8</strain>
        <tissue evidence="2">Leaf</tissue>
    </source>
</reference>
<feature type="non-terminal residue" evidence="2">
    <location>
        <position position="1"/>
    </location>
</feature>
<dbReference type="Proteomes" id="UP000265520">
    <property type="component" value="Unassembled WGS sequence"/>
</dbReference>
<protein>
    <submittedName>
        <fullName evidence="2">Uncharacterized protein</fullName>
    </submittedName>
</protein>
<evidence type="ECO:0000256" key="1">
    <source>
        <dbReference type="SAM" id="MobiDB-lite"/>
    </source>
</evidence>
<comment type="caution">
    <text evidence="2">The sequence shown here is derived from an EMBL/GenBank/DDBJ whole genome shotgun (WGS) entry which is preliminary data.</text>
</comment>
<feature type="compositionally biased region" description="Polar residues" evidence="1">
    <location>
        <begin position="16"/>
        <end position="31"/>
    </location>
</feature>
<dbReference type="EMBL" id="LXQA010497987">
    <property type="protein sequence ID" value="MCI55539.1"/>
    <property type="molecule type" value="Genomic_DNA"/>
</dbReference>
<organism evidence="2 3">
    <name type="scientific">Trifolium medium</name>
    <dbReference type="NCBI Taxonomy" id="97028"/>
    <lineage>
        <taxon>Eukaryota</taxon>
        <taxon>Viridiplantae</taxon>
        <taxon>Streptophyta</taxon>
        <taxon>Embryophyta</taxon>
        <taxon>Tracheophyta</taxon>
        <taxon>Spermatophyta</taxon>
        <taxon>Magnoliopsida</taxon>
        <taxon>eudicotyledons</taxon>
        <taxon>Gunneridae</taxon>
        <taxon>Pentapetalae</taxon>
        <taxon>rosids</taxon>
        <taxon>fabids</taxon>
        <taxon>Fabales</taxon>
        <taxon>Fabaceae</taxon>
        <taxon>Papilionoideae</taxon>
        <taxon>50 kb inversion clade</taxon>
        <taxon>NPAAA clade</taxon>
        <taxon>Hologalegina</taxon>
        <taxon>IRL clade</taxon>
        <taxon>Trifolieae</taxon>
        <taxon>Trifolium</taxon>
    </lineage>
</organism>
<dbReference type="AlphaFoldDB" id="A0A392T3B9"/>
<keyword evidence="3" id="KW-1185">Reference proteome</keyword>
<evidence type="ECO:0000313" key="3">
    <source>
        <dbReference type="Proteomes" id="UP000265520"/>
    </source>
</evidence>
<feature type="region of interest" description="Disordered" evidence="1">
    <location>
        <begin position="1"/>
        <end position="39"/>
    </location>
</feature>
<proteinExistence type="predicted"/>
<sequence>DSRYPAHESGAPAASWSVSESAPTGQSTGDTAGSRRESKFVLGSPVWQPSVGEKSVEIPSSSCSAAHRESRPSQLKIRIMVLLGDVRWNLMLL</sequence>
<evidence type="ECO:0000313" key="2">
    <source>
        <dbReference type="EMBL" id="MCI55539.1"/>
    </source>
</evidence>
<name>A0A392T3B9_9FABA</name>
<accession>A0A392T3B9</accession>
<feature type="non-terminal residue" evidence="2">
    <location>
        <position position="93"/>
    </location>
</feature>